<dbReference type="CDD" id="cd18787">
    <property type="entry name" value="SF2_C_DEAD"/>
    <property type="match status" value="1"/>
</dbReference>
<organism evidence="9 10">
    <name type="scientific">Cryptosporidium parvum</name>
    <dbReference type="NCBI Taxonomy" id="5807"/>
    <lineage>
        <taxon>Eukaryota</taxon>
        <taxon>Sar</taxon>
        <taxon>Alveolata</taxon>
        <taxon>Apicomplexa</taxon>
        <taxon>Conoidasida</taxon>
        <taxon>Coccidia</taxon>
        <taxon>Eucoccidiorida</taxon>
        <taxon>Eimeriorina</taxon>
        <taxon>Cryptosporidiidae</taxon>
        <taxon>Cryptosporidium</taxon>
    </lineage>
</organism>
<dbReference type="PROSITE" id="PS51192">
    <property type="entry name" value="HELICASE_ATP_BIND_1"/>
    <property type="match status" value="1"/>
</dbReference>
<evidence type="ECO:0000256" key="4">
    <source>
        <dbReference type="ARBA" id="ARBA00022806"/>
    </source>
</evidence>
<dbReference type="SUPFAM" id="SSF52540">
    <property type="entry name" value="P-loop containing nucleoside triphosphate hydrolases"/>
    <property type="match status" value="2"/>
</dbReference>
<evidence type="ECO:0000259" key="7">
    <source>
        <dbReference type="PROSITE" id="PS51192"/>
    </source>
</evidence>
<dbReference type="Pfam" id="PF00270">
    <property type="entry name" value="DEAD"/>
    <property type="match status" value="1"/>
</dbReference>
<dbReference type="GO" id="GO:0016787">
    <property type="term" value="F:hydrolase activity"/>
    <property type="evidence" value="ECO:0007669"/>
    <property type="project" value="UniProtKB-KW"/>
</dbReference>
<dbReference type="Pfam" id="PF00271">
    <property type="entry name" value="Helicase_C"/>
    <property type="match status" value="1"/>
</dbReference>
<feature type="domain" description="Helicase ATP-binding" evidence="7">
    <location>
        <begin position="253"/>
        <end position="444"/>
    </location>
</feature>
<evidence type="ECO:0000313" key="10">
    <source>
        <dbReference type="Proteomes" id="UP000593906"/>
    </source>
</evidence>
<keyword evidence="5" id="KW-0067">ATP-binding</keyword>
<evidence type="ECO:0000256" key="3">
    <source>
        <dbReference type="ARBA" id="ARBA00022801"/>
    </source>
</evidence>
<dbReference type="PANTHER" id="PTHR47958">
    <property type="entry name" value="ATP-DEPENDENT RNA HELICASE DBP3"/>
    <property type="match status" value="1"/>
</dbReference>
<dbReference type="EC" id="3.6.4.13" evidence="1"/>
<evidence type="ECO:0000313" key="9">
    <source>
        <dbReference type="EMBL" id="QOY39830.1"/>
    </source>
</evidence>
<reference evidence="9 10" key="1">
    <citation type="submission" date="2019-09" db="EMBL/GenBank/DDBJ databases">
        <title>Consistent, comparative and evidence-based genome assembly and annotation for Cryptosporidium parvum, C. hominis and C. tyzzeri.</title>
        <authorList>
            <person name="Baptista R.P."/>
            <person name="Li Y."/>
            <person name="Sateriale A."/>
            <person name="Ansell B."/>
            <person name="Jex A."/>
            <person name="Sanders M."/>
            <person name="Brooks K."/>
            <person name="Tracey A."/>
            <person name="Berriman M."/>
            <person name="Striepen B."/>
            <person name="Cotton J.A."/>
            <person name="Kissinger J.C."/>
        </authorList>
    </citation>
    <scope>NUCLEOTIDE SEQUENCE [LARGE SCALE GENOMIC DNA]</scope>
    <source>
        <strain evidence="9 10">IOWA-ATCC</strain>
    </source>
</reference>
<protein>
    <recommendedName>
        <fullName evidence="1">RNA helicase</fullName>
        <ecNumber evidence="1">3.6.4.13</ecNumber>
    </recommendedName>
</protein>
<dbReference type="InterPro" id="IPR001650">
    <property type="entry name" value="Helicase_C-like"/>
</dbReference>
<dbReference type="Gene3D" id="3.40.50.300">
    <property type="entry name" value="P-loop containing nucleotide triphosphate hydrolases"/>
    <property type="match status" value="2"/>
</dbReference>
<evidence type="ECO:0000256" key="2">
    <source>
        <dbReference type="ARBA" id="ARBA00022741"/>
    </source>
</evidence>
<proteinExistence type="predicted"/>
<dbReference type="GO" id="GO:0003724">
    <property type="term" value="F:RNA helicase activity"/>
    <property type="evidence" value="ECO:0007669"/>
    <property type="project" value="UniProtKB-EC"/>
</dbReference>
<dbReference type="SMART" id="SM00490">
    <property type="entry name" value="HELICc"/>
    <property type="match status" value="1"/>
</dbReference>
<evidence type="ECO:0000256" key="6">
    <source>
        <dbReference type="SAM" id="MobiDB-lite"/>
    </source>
</evidence>
<accession>A0A7S7LDB7</accession>
<feature type="domain" description="Helicase C-terminal" evidence="8">
    <location>
        <begin position="455"/>
        <end position="631"/>
    </location>
</feature>
<dbReference type="AlphaFoldDB" id="A0A7S7LDB7"/>
<dbReference type="SMART" id="SM00487">
    <property type="entry name" value="DEXDc"/>
    <property type="match status" value="1"/>
</dbReference>
<dbReference type="EMBL" id="CP044415">
    <property type="protein sequence ID" value="QOY39830.1"/>
    <property type="molecule type" value="Genomic_DNA"/>
</dbReference>
<dbReference type="GO" id="GO:0005524">
    <property type="term" value="F:ATP binding"/>
    <property type="evidence" value="ECO:0007669"/>
    <property type="project" value="UniProtKB-KW"/>
</dbReference>
<keyword evidence="2" id="KW-0547">Nucleotide-binding</keyword>
<dbReference type="VEuPathDB" id="CryptoDB:CPATCC_0000840"/>
<dbReference type="Proteomes" id="UP000593906">
    <property type="component" value="Chromosome 8"/>
</dbReference>
<dbReference type="PROSITE" id="PS51194">
    <property type="entry name" value="HELICASE_CTER"/>
    <property type="match status" value="1"/>
</dbReference>
<gene>
    <name evidence="9" type="ORF">CPATCC_003882</name>
</gene>
<feature type="region of interest" description="Disordered" evidence="6">
    <location>
        <begin position="114"/>
        <end position="136"/>
    </location>
</feature>
<dbReference type="InterPro" id="IPR027417">
    <property type="entry name" value="P-loop_NTPase"/>
</dbReference>
<keyword evidence="4" id="KW-0347">Helicase</keyword>
<feature type="compositionally biased region" description="Acidic residues" evidence="6">
    <location>
        <begin position="114"/>
        <end position="127"/>
    </location>
</feature>
<dbReference type="OMA" id="NAEMSME"/>
<keyword evidence="3" id="KW-0378">Hydrolase</keyword>
<dbReference type="InterPro" id="IPR011545">
    <property type="entry name" value="DEAD/DEAH_box_helicase_dom"/>
</dbReference>
<evidence type="ECO:0000259" key="8">
    <source>
        <dbReference type="PROSITE" id="PS51194"/>
    </source>
</evidence>
<dbReference type="SMR" id="A0A7S7LDB7"/>
<dbReference type="InterPro" id="IPR014001">
    <property type="entry name" value="Helicase_ATP-bd"/>
</dbReference>
<feature type="compositionally biased region" description="Low complexity" evidence="6">
    <location>
        <begin position="740"/>
        <end position="758"/>
    </location>
</feature>
<name>A0A7S7LDB7_CRYPV</name>
<evidence type="ECO:0000256" key="1">
    <source>
        <dbReference type="ARBA" id="ARBA00012552"/>
    </source>
</evidence>
<evidence type="ECO:0000256" key="5">
    <source>
        <dbReference type="ARBA" id="ARBA00022840"/>
    </source>
</evidence>
<feature type="region of interest" description="Disordered" evidence="6">
    <location>
        <begin position="623"/>
        <end position="645"/>
    </location>
</feature>
<sequence>MNNTSAEIKDSEIDSIKKIRISKIHSLSELLKTNNEFEKKQIASDNSITLDDIKKLNSEASPDQDKDQEEYYAEFIKALKSNNNITGNKNQYSDHSSLKLESKIDFDDNFELSDQEDDHSEREDDQNESNSLGHMNPSLSKIEELLSLDKKKRIPEINHEVINYPPIIKNYYKEVNEIKKLKQHEVDHIRITNNGIHIKKIKNINKTSNDLNQPYSSIKPILNFSQCGLPLPIHHYLKKKNIIKPFPIQMQSIPILMSGYDMIGNAETGSGKTLAYILPLIRHVLVQSNNNYPFNAEMDIQINKNTNLARAMIIIPTRELALQVYKQTTQLANLVDLTTNIICGGLSISHQLNKIRSGSDIIIGTPGRIIDIMTLLHKKIVIFQFISFLVIDEGDRLFDMGFAPQLLSIISIIRPDRQIAIFSATFPNIIEQFTNKILHNPIQVIVGKKGQMNQNVKQYIELLNNENDQFLRLLQLLGEWAEFGLIVIFCNRQTDVDELFAKLIPFGYNCLTLHSGQDHYDRHSNLTTFSKTNMNSNPPPPSGQNILIATSIFSRGLHVDNILLVINFGAPHHIEDYIHRIGRTGRAGNFGTSFTLLLPNEIPQSFDLIELAMKYSNNNASNRHISRNVHGNDDDNNSNANSNKFVDDDSTIIIQPEIIQLYNELIQKNKSASSISNNSSNKRIRNFGFGGKGFKFSKDEKSSLQLLKDDTKKALGLIPDTTNITEEQIFINSNYDDDSTTTTNNNNNNINNNTTSDANTLSHSEIAHMPEAEKALQLATINAAKLNNVCNIQNTNIISITDYSNPNSITIPNNLHQVVNGRVIGIFEINDYPTLIRQKIVHKDIIKTINENCGVICQVKGIYIPPDSSNPSTNSVHISEKKKLYIEINGPNHPKVQKAIHEINLIISSIKQQSNVIKHSFTTGKYTLSNLIKK</sequence>
<dbReference type="GO" id="GO:0003676">
    <property type="term" value="F:nucleic acid binding"/>
    <property type="evidence" value="ECO:0007669"/>
    <property type="project" value="InterPro"/>
</dbReference>
<feature type="region of interest" description="Disordered" evidence="6">
    <location>
        <begin position="736"/>
        <end position="758"/>
    </location>
</feature>